<dbReference type="InterPro" id="IPR040378">
    <property type="entry name" value="BASL"/>
</dbReference>
<dbReference type="AlphaFoldDB" id="A0AAP0CGD4"/>
<proteinExistence type="predicted"/>
<reference evidence="2 3" key="1">
    <citation type="submission" date="2024-04" db="EMBL/GenBank/DDBJ databases">
        <title>The reference genome of an endangered Asteraceae, Deinandra increscens subsp. villosa, native to the Central Coast of California.</title>
        <authorList>
            <person name="Guilliams M."/>
            <person name="Hasenstab-Lehman K."/>
            <person name="Meyer R."/>
            <person name="Mcevoy S."/>
        </authorList>
    </citation>
    <scope>NUCLEOTIDE SEQUENCE [LARGE SCALE GENOMIC DNA]</scope>
    <source>
        <tissue evidence="2">Leaf</tissue>
    </source>
</reference>
<keyword evidence="3" id="KW-1185">Reference proteome</keyword>
<comment type="caution">
    <text evidence="2">The sequence shown here is derived from an EMBL/GenBank/DDBJ whole genome shotgun (WGS) entry which is preliminary data.</text>
</comment>
<feature type="compositionally biased region" description="Basic and acidic residues" evidence="1">
    <location>
        <begin position="26"/>
        <end position="56"/>
    </location>
</feature>
<dbReference type="PANTHER" id="PTHR33914:SF3">
    <property type="entry name" value="PROTEIN BREAKING OF ASYMMETRY IN THE STOMATAL LINEAGE"/>
    <property type="match status" value="1"/>
</dbReference>
<protein>
    <submittedName>
        <fullName evidence="2">Uncharacterized protein</fullName>
    </submittedName>
</protein>
<feature type="region of interest" description="Disordered" evidence="1">
    <location>
        <begin position="26"/>
        <end position="77"/>
    </location>
</feature>
<sequence length="191" mass="21339">MTTPYTMMRCRMKDLISCFNACKLPIEKDGDESDHRKPNESSITVDRKRELEKKLEGGTAAERGGGEESPASWQSCESEEDDYIVFYFKDDAAGGGEVVGRRGLESSSERKNDVVCCNRRKKENGKGKMQVDAKLNESEQHRYTLSESSDSSAGSFAFPTIQREWTGSPVLMPRPEGHNKSCGVCIQCCKF</sequence>
<evidence type="ECO:0000313" key="3">
    <source>
        <dbReference type="Proteomes" id="UP001408789"/>
    </source>
</evidence>
<dbReference type="PANTHER" id="PTHR33914">
    <property type="entry name" value="18S PRE-RIBOSOMAL ASSEMBLY PROTEIN GAR2-LIKE PROTEIN"/>
    <property type="match status" value="1"/>
</dbReference>
<dbReference type="Proteomes" id="UP001408789">
    <property type="component" value="Unassembled WGS sequence"/>
</dbReference>
<dbReference type="EMBL" id="JBCNJP010000025">
    <property type="protein sequence ID" value="KAK9054438.1"/>
    <property type="molecule type" value="Genomic_DNA"/>
</dbReference>
<name>A0AAP0CGD4_9ASTR</name>
<organism evidence="2 3">
    <name type="scientific">Deinandra increscens subsp. villosa</name>
    <dbReference type="NCBI Taxonomy" id="3103831"/>
    <lineage>
        <taxon>Eukaryota</taxon>
        <taxon>Viridiplantae</taxon>
        <taxon>Streptophyta</taxon>
        <taxon>Embryophyta</taxon>
        <taxon>Tracheophyta</taxon>
        <taxon>Spermatophyta</taxon>
        <taxon>Magnoliopsida</taxon>
        <taxon>eudicotyledons</taxon>
        <taxon>Gunneridae</taxon>
        <taxon>Pentapetalae</taxon>
        <taxon>asterids</taxon>
        <taxon>campanulids</taxon>
        <taxon>Asterales</taxon>
        <taxon>Asteraceae</taxon>
        <taxon>Asteroideae</taxon>
        <taxon>Heliantheae alliance</taxon>
        <taxon>Madieae</taxon>
        <taxon>Madiinae</taxon>
        <taxon>Deinandra</taxon>
    </lineage>
</organism>
<evidence type="ECO:0000313" key="2">
    <source>
        <dbReference type="EMBL" id="KAK9054438.1"/>
    </source>
</evidence>
<accession>A0AAP0CGD4</accession>
<gene>
    <name evidence="2" type="ORF">SSX86_025516</name>
</gene>
<evidence type="ECO:0000256" key="1">
    <source>
        <dbReference type="SAM" id="MobiDB-lite"/>
    </source>
</evidence>
<dbReference type="GO" id="GO:0009786">
    <property type="term" value="P:regulation of asymmetric cell division"/>
    <property type="evidence" value="ECO:0007669"/>
    <property type="project" value="InterPro"/>
</dbReference>